<dbReference type="Gene3D" id="3.30.460.10">
    <property type="entry name" value="Beta Polymerase, domain 2"/>
    <property type="match status" value="1"/>
</dbReference>
<accession>A0A940XC92</accession>
<reference evidence="2 3" key="1">
    <citation type="submission" date="2021-03" db="EMBL/GenBank/DDBJ databases">
        <title>Flavobacterium Flabelliformis Sp. Nov. And Flavobacterium Geliluteum Sp. Nov., Two Novel Multidrug Resistant Psychrophilic Species Isolated From Antarctica.</title>
        <authorList>
            <person name="Kralova S."/>
            <person name="Busse H.J."/>
            <person name="Bezdicek M."/>
            <person name="Nykrynova M."/>
            <person name="Kroupova E."/>
            <person name="Krsek D."/>
            <person name="Sedlacek I."/>
        </authorList>
    </citation>
    <scope>NUCLEOTIDE SEQUENCE [LARGE SCALE GENOMIC DNA]</scope>
    <source>
        <strain evidence="2 3">P7388</strain>
    </source>
</reference>
<name>A0A940XC92_9FLAO</name>
<evidence type="ECO:0000313" key="2">
    <source>
        <dbReference type="EMBL" id="MBP4140002.1"/>
    </source>
</evidence>
<sequence length="534" mass="61987">MNIKAKEDKKIRNNILFFLNEYYQNNYACILSGSYVDGKYNEYSDIDVLIFTKDRAVVFNETLSYKNLKIQAIIIPVQNIQELLWVDYITCKGAFINMISKGKIIFDTANFLSDLQSHAAELQNQGGRLLSSHEIYMMRVKITSLLMDIKGGHDLNELTFSIASALDLLTELKLKFAGSWCGDGKYRARHIQALDPLFYNEMNNAMYEIYANKDKTPLVKVIEKELNVHGGLISYYSKANTLSSVAHNYIVIEINTENKLDILKIKNTVKILSEFIQSITTHHLKYYFFSSNAVETNKREPNIYMVIDADMHFINDYLIDRLNFLVHNKPGISRVLFPFQFDTRFKFSSDDLYSFIAPLFYKTSWFTIENNHNVLSPSFQLDFSIQLMKQIKLLWFANDNQQFVSFLDYLLESWLVLSYDDGTVSTTLKLLHNKNIVLDKFNSMFLDQKTVLCKTYKSKCSFDKDFLVLLKSIPQAPGIETIPAFKTYLLEKNTLEYKKISLFKEVLFRVLSVNLIDSRFAAYVPFVIKKIVLK</sequence>
<proteinExistence type="predicted"/>
<protein>
    <submittedName>
        <fullName evidence="2">Nucleotidyltransferase domain-containing protein</fullName>
    </submittedName>
</protein>
<dbReference type="InterPro" id="IPR043519">
    <property type="entry name" value="NT_sf"/>
</dbReference>
<dbReference type="EMBL" id="JAGFBV010000044">
    <property type="protein sequence ID" value="MBP4140002.1"/>
    <property type="molecule type" value="Genomic_DNA"/>
</dbReference>
<feature type="domain" description="Polymerase nucleotidyl transferase" evidence="1">
    <location>
        <begin position="18"/>
        <end position="57"/>
    </location>
</feature>
<comment type="caution">
    <text evidence="2">The sequence shown here is derived from an EMBL/GenBank/DDBJ whole genome shotgun (WGS) entry which is preliminary data.</text>
</comment>
<dbReference type="RefSeq" id="WP_210668270.1">
    <property type="nucleotide sequence ID" value="NZ_JAGFBV010000044.1"/>
</dbReference>
<dbReference type="SUPFAM" id="SSF81301">
    <property type="entry name" value="Nucleotidyltransferase"/>
    <property type="match status" value="1"/>
</dbReference>
<dbReference type="GO" id="GO:0016779">
    <property type="term" value="F:nucleotidyltransferase activity"/>
    <property type="evidence" value="ECO:0007669"/>
    <property type="project" value="InterPro"/>
</dbReference>
<dbReference type="CDD" id="cd05403">
    <property type="entry name" value="NT_KNTase_like"/>
    <property type="match status" value="1"/>
</dbReference>
<dbReference type="AlphaFoldDB" id="A0A940XC92"/>
<evidence type="ECO:0000259" key="1">
    <source>
        <dbReference type="Pfam" id="PF01909"/>
    </source>
</evidence>
<dbReference type="Proteomes" id="UP000675047">
    <property type="component" value="Unassembled WGS sequence"/>
</dbReference>
<dbReference type="Pfam" id="PF01909">
    <property type="entry name" value="NTP_transf_2"/>
    <property type="match status" value="1"/>
</dbReference>
<evidence type="ECO:0000313" key="3">
    <source>
        <dbReference type="Proteomes" id="UP000675047"/>
    </source>
</evidence>
<dbReference type="InterPro" id="IPR002934">
    <property type="entry name" value="Polymerase_NTP_transf_dom"/>
</dbReference>
<keyword evidence="3" id="KW-1185">Reference proteome</keyword>
<gene>
    <name evidence="2" type="ORF">J3495_18165</name>
</gene>
<organism evidence="2 3">
    <name type="scientific">Flavobacterium geliluteum</name>
    <dbReference type="NCBI Taxonomy" id="2816120"/>
    <lineage>
        <taxon>Bacteria</taxon>
        <taxon>Pseudomonadati</taxon>
        <taxon>Bacteroidota</taxon>
        <taxon>Flavobacteriia</taxon>
        <taxon>Flavobacteriales</taxon>
        <taxon>Flavobacteriaceae</taxon>
        <taxon>Flavobacterium</taxon>
    </lineage>
</organism>